<reference evidence="3 4" key="1">
    <citation type="submission" date="2016-10" db="EMBL/GenBank/DDBJ databases">
        <authorList>
            <person name="Varghese N."/>
            <person name="Submissions S."/>
        </authorList>
    </citation>
    <scope>NUCLEOTIDE SEQUENCE [LARGE SCALE GENOMIC DNA]</scope>
    <source>
        <strain evidence="3 4">DSM 2260</strain>
    </source>
</reference>
<gene>
    <name evidence="2" type="ORF">MVI01_29700</name>
    <name evidence="3" type="ORF">SAMN04488504_10393</name>
</gene>
<accession>A0A511HCB1</accession>
<dbReference type="Gene3D" id="1.10.10.10">
    <property type="entry name" value="Winged helix-like DNA-binding domain superfamily/Winged helix DNA-binding domain"/>
    <property type="match status" value="1"/>
</dbReference>
<reference evidence="2 5" key="2">
    <citation type="submission" date="2019-07" db="EMBL/GenBank/DDBJ databases">
        <title>Whole genome shotgun sequence of Myxococcus virescens NBRC 100334.</title>
        <authorList>
            <person name="Hosoyama A."/>
            <person name="Uohara A."/>
            <person name="Ohji S."/>
            <person name="Ichikawa N."/>
        </authorList>
    </citation>
    <scope>NUCLEOTIDE SEQUENCE [LARGE SCALE GENOMIC DNA]</scope>
    <source>
        <strain evidence="2 5">NBRC 100334</strain>
    </source>
</reference>
<dbReference type="GO" id="GO:0006352">
    <property type="term" value="P:DNA-templated transcription initiation"/>
    <property type="evidence" value="ECO:0007669"/>
    <property type="project" value="InterPro"/>
</dbReference>
<dbReference type="InterPro" id="IPR014284">
    <property type="entry name" value="RNA_pol_sigma-70_dom"/>
</dbReference>
<proteinExistence type="predicted"/>
<name>A0A511HCB1_9BACT</name>
<dbReference type="InterPro" id="IPR011745">
    <property type="entry name" value="RNA_pol_sigma70_MYXXA"/>
</dbReference>
<dbReference type="RefSeq" id="WP_090488966.1">
    <property type="nucleotide sequence ID" value="NZ_BJVY01000014.1"/>
</dbReference>
<dbReference type="NCBIfam" id="TIGR03001">
    <property type="entry name" value="Sig-70_gmx1"/>
    <property type="match status" value="1"/>
</dbReference>
<organism evidence="2 5">
    <name type="scientific">Myxococcus virescens</name>
    <dbReference type="NCBI Taxonomy" id="83456"/>
    <lineage>
        <taxon>Bacteria</taxon>
        <taxon>Pseudomonadati</taxon>
        <taxon>Myxococcota</taxon>
        <taxon>Myxococcia</taxon>
        <taxon>Myxococcales</taxon>
        <taxon>Cystobacterineae</taxon>
        <taxon>Myxococcaceae</taxon>
        <taxon>Myxococcus</taxon>
    </lineage>
</organism>
<evidence type="ECO:0000259" key="1">
    <source>
        <dbReference type="Pfam" id="PF08281"/>
    </source>
</evidence>
<protein>
    <submittedName>
        <fullName evidence="3">RNA polymerase sigma-70 factor, ECF subfamily</fullName>
    </submittedName>
</protein>
<dbReference type="NCBIfam" id="TIGR02937">
    <property type="entry name" value="sigma70-ECF"/>
    <property type="match status" value="1"/>
</dbReference>
<dbReference type="EMBL" id="FNAJ01000003">
    <property type="protein sequence ID" value="SDD88559.1"/>
    <property type="molecule type" value="Genomic_DNA"/>
</dbReference>
<keyword evidence="4" id="KW-1185">Reference proteome</keyword>
<dbReference type="InterPro" id="IPR036388">
    <property type="entry name" value="WH-like_DNA-bd_sf"/>
</dbReference>
<feature type="domain" description="RNA polymerase sigma factor 70 region 4 type 2" evidence="1">
    <location>
        <begin position="205"/>
        <end position="257"/>
    </location>
</feature>
<dbReference type="InterPro" id="IPR013324">
    <property type="entry name" value="RNA_pol_sigma_r3/r4-like"/>
</dbReference>
<dbReference type="InterPro" id="IPR013249">
    <property type="entry name" value="RNA_pol_sigma70_r4_t2"/>
</dbReference>
<dbReference type="Proteomes" id="UP000198717">
    <property type="component" value="Unassembled WGS sequence"/>
</dbReference>
<sequence>MSQAPETLTPLLLAGAPESLHDTLRSAPALEALLTELLDQGRAAWPTVALAPAALLHHVGQHLRAEGTPLDALQQLHAADVYLACACAQGEPQALQLFEKHVLQKSAARLSRHLTAMVDEVLQVTRQRLLLGVHGGAPKIAEYSGRGSLGGWVRIVASRIGGELLEQTGRHEQASTPPEALEQLLSRDDPERNVLQAHSRQALSESLQAALATLSERERALLRLHHLHGLTMDRIATLYAEPRSSVARHVAQARERLLKQTHRELAARLKLDGREVESLLGLVQSRLDLSLHRLMG</sequence>
<dbReference type="GO" id="GO:0016987">
    <property type="term" value="F:sigma factor activity"/>
    <property type="evidence" value="ECO:0007669"/>
    <property type="project" value="InterPro"/>
</dbReference>
<dbReference type="EMBL" id="BJVY01000014">
    <property type="protein sequence ID" value="GEL71186.1"/>
    <property type="molecule type" value="Genomic_DNA"/>
</dbReference>
<evidence type="ECO:0000313" key="4">
    <source>
        <dbReference type="Proteomes" id="UP000198717"/>
    </source>
</evidence>
<evidence type="ECO:0000313" key="5">
    <source>
        <dbReference type="Proteomes" id="UP000321224"/>
    </source>
</evidence>
<evidence type="ECO:0000313" key="3">
    <source>
        <dbReference type="EMBL" id="SDD88559.1"/>
    </source>
</evidence>
<dbReference type="AlphaFoldDB" id="A0A511HCB1"/>
<dbReference type="Proteomes" id="UP000321224">
    <property type="component" value="Unassembled WGS sequence"/>
</dbReference>
<dbReference type="SUPFAM" id="SSF88659">
    <property type="entry name" value="Sigma3 and sigma4 domains of RNA polymerase sigma factors"/>
    <property type="match status" value="1"/>
</dbReference>
<comment type="caution">
    <text evidence="2">The sequence shown here is derived from an EMBL/GenBank/DDBJ whole genome shotgun (WGS) entry which is preliminary data.</text>
</comment>
<evidence type="ECO:0000313" key="2">
    <source>
        <dbReference type="EMBL" id="GEL71186.1"/>
    </source>
</evidence>
<dbReference type="GO" id="GO:0003677">
    <property type="term" value="F:DNA binding"/>
    <property type="evidence" value="ECO:0007669"/>
    <property type="project" value="InterPro"/>
</dbReference>
<dbReference type="Pfam" id="PF08281">
    <property type="entry name" value="Sigma70_r4_2"/>
    <property type="match status" value="1"/>
</dbReference>